<gene>
    <name evidence="2" type="ORF">Nepgr_001302</name>
</gene>
<name>A0AAD3RXG9_NEPGR</name>
<comment type="caution">
    <text evidence="2">The sequence shown here is derived from an EMBL/GenBank/DDBJ whole genome shotgun (WGS) entry which is preliminary data.</text>
</comment>
<dbReference type="AlphaFoldDB" id="A0AAD3RXG9"/>
<evidence type="ECO:0000313" key="3">
    <source>
        <dbReference type="Proteomes" id="UP001279734"/>
    </source>
</evidence>
<dbReference type="Proteomes" id="UP001279734">
    <property type="component" value="Unassembled WGS sequence"/>
</dbReference>
<reference evidence="2" key="1">
    <citation type="submission" date="2023-05" db="EMBL/GenBank/DDBJ databases">
        <title>Nepenthes gracilis genome sequencing.</title>
        <authorList>
            <person name="Fukushima K."/>
        </authorList>
    </citation>
    <scope>NUCLEOTIDE SEQUENCE</scope>
    <source>
        <strain evidence="2">SING2019-196</strain>
    </source>
</reference>
<evidence type="ECO:0000256" key="1">
    <source>
        <dbReference type="SAM" id="MobiDB-lite"/>
    </source>
</evidence>
<protein>
    <submittedName>
        <fullName evidence="2">Uncharacterized protein</fullName>
    </submittedName>
</protein>
<sequence length="113" mass="11953">MANCGIGKSKSEEELFDFCPPEALEQEPDHLSPEDQKTGDGDATLPPAAATDKPLSQTLKFKLVRRSKPSKEGTSVKPERFKVKTLDTDDVSGGVHKPGNDDDDTVGGAGGGK</sequence>
<accession>A0AAD3RXG9</accession>
<dbReference type="EMBL" id="BSYO01000001">
    <property type="protein sequence ID" value="GMG99462.1"/>
    <property type="molecule type" value="Genomic_DNA"/>
</dbReference>
<feature type="compositionally biased region" description="Basic and acidic residues" evidence="1">
    <location>
        <begin position="27"/>
        <end position="40"/>
    </location>
</feature>
<keyword evidence="3" id="KW-1185">Reference proteome</keyword>
<evidence type="ECO:0000313" key="2">
    <source>
        <dbReference type="EMBL" id="GMG99462.1"/>
    </source>
</evidence>
<organism evidence="2 3">
    <name type="scientific">Nepenthes gracilis</name>
    <name type="common">Slender pitcher plant</name>
    <dbReference type="NCBI Taxonomy" id="150966"/>
    <lineage>
        <taxon>Eukaryota</taxon>
        <taxon>Viridiplantae</taxon>
        <taxon>Streptophyta</taxon>
        <taxon>Embryophyta</taxon>
        <taxon>Tracheophyta</taxon>
        <taxon>Spermatophyta</taxon>
        <taxon>Magnoliopsida</taxon>
        <taxon>eudicotyledons</taxon>
        <taxon>Gunneridae</taxon>
        <taxon>Pentapetalae</taxon>
        <taxon>Caryophyllales</taxon>
        <taxon>Nepenthaceae</taxon>
        <taxon>Nepenthes</taxon>
    </lineage>
</organism>
<proteinExistence type="predicted"/>
<feature type="compositionally biased region" description="Basic and acidic residues" evidence="1">
    <location>
        <begin position="77"/>
        <end position="87"/>
    </location>
</feature>
<feature type="region of interest" description="Disordered" evidence="1">
    <location>
        <begin position="1"/>
        <end position="113"/>
    </location>
</feature>